<feature type="compositionally biased region" description="Polar residues" evidence="1">
    <location>
        <begin position="1113"/>
        <end position="1124"/>
    </location>
</feature>
<feature type="compositionally biased region" description="Polar residues" evidence="1">
    <location>
        <begin position="107"/>
        <end position="117"/>
    </location>
</feature>
<feature type="region of interest" description="Disordered" evidence="1">
    <location>
        <begin position="1146"/>
        <end position="1165"/>
    </location>
</feature>
<feature type="compositionally biased region" description="Basic and acidic residues" evidence="1">
    <location>
        <begin position="90"/>
        <end position="106"/>
    </location>
</feature>
<sequence>MSRPHTDHYRTLPYPLALPPSPVESPSRCDTPSARAVAVDPPKPPVISPVISISAGQRPVDPVSTVELPTVEPGSDQTLDTQTSTEESDLPSKEEARDSELEKEATTKPSSPAPVTSRVSFPQFAIQHKLTQHQNTQKCNLLRQLRDVRVSICLSARLLRIGAICQKGLVESFKHGDKSSFVSIYNTVHEIRDSLESGFRPQAQPFDPFIGSPSTPELDRDQSCSFVRQLTPRSRDDLMDILMLLRTDPQFLFERIGNLLPSQLSALVSPVHSLHVNDSPFPLASRGRTQPLLSKRVTSNSLAYREHALAFERSDSLSSLIFNVFAASLDSNSPEARLRLDVWSSTCAKLVSYGGSGHYSFVGHLLLIWSASGEWKAKQKFGTYLMDVLQKGAFLLEHLDSPRRLGFDGDAPDPLRTDVAEQFFQSAVRSLFEVLDDSDAGLPRRALEFSNAILRKLGMTESRKRALEYIFFQWFFCQFLHNAISYPEAHGLLLDFHISKDARERLLGQIALRAQSQVSRVLHSLPQFSLADPEIRAHVESMLSRFNSPMDSPDTPVNPPTPAGSSIPDQFLLLSSSDIVTILDVLFPRPASVLNSAEAFRHQSIPSSPSNPMFPDSTRPSRPFEPSFFQGRIDTFSSQSSSAKTVFTTEMSFQDATRSYTASSLSSKSASPPSPENSLARSADRIRYELSVINESEDRPMMGHISKEDWALISISEDGKNLTLESSAEERQTRERTPYEMPKNGKPTPFQTEDSIGTLQAAVVRLVDELDSMQGFTSYDLMFPPRPTQAVQDTLKQRFTNAMGSCQHATDFVGAHYWWNASRLLRETFPFTPAPDVDAKLLFPMYMDAKGSLEISRNIIEGSESSLVSLKQMLGRLQGMVRELMSGLAKFRNKMWYMTDVKNSLRYEDAKNVALALRTMAGPQALQPHPEPRTRPGSRTLGSSFLQKPEVQVMNVMKAPGNQGGPYKLADEQVEITRKWLDRSGIDNFCKGEERIHRFCYEVKSSVNRLVGETMYDTPVLWSSELYHKERVLYESSNGRPMTGLSNSTVNVRPSSIASEDSLYHSSQTFSTRSFDHLLRPLNEAPSLAHKSSFQSFASDRWRTNREVGGGDTSSIGDSPGRTISTSTADSIHTFWSPIQTQAQSTTSASSFYSRPPSMFSDMMPRRVDRNTHGKSTFLNELKQTLTSLLLSDLGSPVWSCGSETDAWFSDYLNQPRIKAQMEKQARLDRFLASCPGLSERGRDYNENRGNTTHKLRRCKSVDSSVLRARREQDNQKGCHQGQQGRNIQMADSSGFKYEAAFSQLMEKFTRQANPFVKLTALHELRSLIIASLSSSAGSSSYGPFEQAPSTHPEKARRLSEGMNLQYAHESSHPSSPVLSESETAYLTNGSSCSPREDQIISAMRSLILSTQPKTLFRDLQFIAAFVPSEILNKTESGKAFLQFGLAAFALKDDVCNSMVEIADKIVSQELSRRQRHPPIVYDFGPQFGNGIKDAARMWIITAREGDPTAQRELAILYLTHPEILPWVTLPLTMPRDTFKAEMMYRRNRDSKSDPQIMCLALHWMQLSASGGDELARNRLREREEFESIA</sequence>
<dbReference type="Proteomes" id="UP000224634">
    <property type="component" value="Unassembled WGS sequence"/>
</dbReference>
<protein>
    <submittedName>
        <fullName evidence="2">Uncharacterized protein</fullName>
    </submittedName>
</protein>
<accession>A0A2B7Z1R2</accession>
<dbReference type="EMBL" id="PDNA01000009">
    <property type="protein sequence ID" value="PGH27179.1"/>
    <property type="molecule type" value="Genomic_DNA"/>
</dbReference>
<proteinExistence type="predicted"/>
<organism evidence="2 3">
    <name type="scientific">Polytolypa hystricis (strain UAMH7299)</name>
    <dbReference type="NCBI Taxonomy" id="1447883"/>
    <lineage>
        <taxon>Eukaryota</taxon>
        <taxon>Fungi</taxon>
        <taxon>Dikarya</taxon>
        <taxon>Ascomycota</taxon>
        <taxon>Pezizomycotina</taxon>
        <taxon>Eurotiomycetes</taxon>
        <taxon>Eurotiomycetidae</taxon>
        <taxon>Onygenales</taxon>
        <taxon>Onygenales incertae sedis</taxon>
        <taxon>Polytolypa</taxon>
    </lineage>
</organism>
<dbReference type="OrthoDB" id="3548913at2759"/>
<evidence type="ECO:0000256" key="1">
    <source>
        <dbReference type="SAM" id="MobiDB-lite"/>
    </source>
</evidence>
<feature type="region of interest" description="Disordered" evidence="1">
    <location>
        <begin position="1104"/>
        <end position="1124"/>
    </location>
</feature>
<dbReference type="STRING" id="1447883.A0A2B7Z1R2"/>
<comment type="caution">
    <text evidence="2">The sequence shown here is derived from an EMBL/GenBank/DDBJ whole genome shotgun (WGS) entry which is preliminary data.</text>
</comment>
<feature type="region of interest" description="Disordered" evidence="1">
    <location>
        <begin position="603"/>
        <end position="628"/>
    </location>
</feature>
<evidence type="ECO:0000313" key="2">
    <source>
        <dbReference type="EMBL" id="PGH27179.1"/>
    </source>
</evidence>
<feature type="region of interest" description="Disordered" evidence="1">
    <location>
        <begin position="1"/>
        <end position="117"/>
    </location>
</feature>
<keyword evidence="3" id="KW-1185">Reference proteome</keyword>
<dbReference type="PANTHER" id="PTHR42064:SF1">
    <property type="entry name" value="YALI0F28677P"/>
    <property type="match status" value="1"/>
</dbReference>
<feature type="region of interest" description="Disordered" evidence="1">
    <location>
        <begin position="663"/>
        <end position="682"/>
    </location>
</feature>
<evidence type="ECO:0000313" key="3">
    <source>
        <dbReference type="Proteomes" id="UP000224634"/>
    </source>
</evidence>
<gene>
    <name evidence="2" type="ORF">AJ80_01136</name>
</gene>
<feature type="compositionally biased region" description="Polar residues" evidence="1">
    <location>
        <begin position="75"/>
        <end position="85"/>
    </location>
</feature>
<feature type="region of interest" description="Disordered" evidence="1">
    <location>
        <begin position="1336"/>
        <end position="1355"/>
    </location>
</feature>
<feature type="compositionally biased region" description="Basic and acidic residues" evidence="1">
    <location>
        <begin position="1"/>
        <end position="10"/>
    </location>
</feature>
<name>A0A2B7Z1R2_POLH7</name>
<feature type="compositionally biased region" description="Basic and acidic residues" evidence="1">
    <location>
        <begin position="728"/>
        <end position="738"/>
    </location>
</feature>
<dbReference type="PANTHER" id="PTHR42064">
    <property type="entry name" value="YALI0F28677P"/>
    <property type="match status" value="1"/>
</dbReference>
<feature type="region of interest" description="Disordered" evidence="1">
    <location>
        <begin position="721"/>
        <end position="753"/>
    </location>
</feature>
<reference evidence="2 3" key="1">
    <citation type="submission" date="2017-10" db="EMBL/GenBank/DDBJ databases">
        <title>Comparative genomics in systemic dimorphic fungi from Ajellomycetaceae.</title>
        <authorList>
            <person name="Munoz J.F."/>
            <person name="Mcewen J.G."/>
            <person name="Clay O.K."/>
            <person name="Cuomo C.A."/>
        </authorList>
    </citation>
    <scope>NUCLEOTIDE SEQUENCE [LARGE SCALE GENOMIC DNA]</scope>
    <source>
        <strain evidence="2 3">UAMH7299</strain>
    </source>
</reference>